<feature type="transmembrane region" description="Helical" evidence="8">
    <location>
        <begin position="51"/>
        <end position="71"/>
    </location>
</feature>
<protein>
    <submittedName>
        <fullName evidence="9">MFS transporter</fullName>
    </submittedName>
</protein>
<dbReference type="InterPro" id="IPR000109">
    <property type="entry name" value="POT_fam"/>
</dbReference>
<feature type="transmembrane region" description="Helical" evidence="8">
    <location>
        <begin position="414"/>
        <end position="435"/>
    </location>
</feature>
<evidence type="ECO:0000256" key="4">
    <source>
        <dbReference type="ARBA" id="ARBA00022692"/>
    </source>
</evidence>
<feature type="transmembrane region" description="Helical" evidence="8">
    <location>
        <begin position="314"/>
        <end position="335"/>
    </location>
</feature>
<dbReference type="Proteomes" id="UP000255334">
    <property type="component" value="Unassembled WGS sequence"/>
</dbReference>
<keyword evidence="3" id="KW-1003">Cell membrane</keyword>
<dbReference type="Gene3D" id="1.20.1250.20">
    <property type="entry name" value="MFS general substrate transporter like domains"/>
    <property type="match status" value="1"/>
</dbReference>
<name>A0A370WVC4_9GAMM</name>
<evidence type="ECO:0000256" key="5">
    <source>
        <dbReference type="ARBA" id="ARBA00022856"/>
    </source>
</evidence>
<evidence type="ECO:0000256" key="3">
    <source>
        <dbReference type="ARBA" id="ARBA00022475"/>
    </source>
</evidence>
<dbReference type="InterPro" id="IPR050171">
    <property type="entry name" value="MFS_Transporters"/>
</dbReference>
<feature type="transmembrane region" description="Helical" evidence="8">
    <location>
        <begin position="380"/>
        <end position="402"/>
    </location>
</feature>
<keyword evidence="4 8" id="KW-0812">Transmembrane</keyword>
<feature type="transmembrane region" description="Helical" evidence="8">
    <location>
        <begin position="105"/>
        <end position="123"/>
    </location>
</feature>
<evidence type="ECO:0000256" key="7">
    <source>
        <dbReference type="ARBA" id="ARBA00023136"/>
    </source>
</evidence>
<dbReference type="OrthoDB" id="9772725at2"/>
<dbReference type="RefSeq" id="WP_115479857.1">
    <property type="nucleotide sequence ID" value="NZ_QRBF01000011.1"/>
</dbReference>
<dbReference type="GO" id="GO:0005886">
    <property type="term" value="C:plasma membrane"/>
    <property type="evidence" value="ECO:0007669"/>
    <property type="project" value="UniProtKB-SubCell"/>
</dbReference>
<dbReference type="InterPro" id="IPR036259">
    <property type="entry name" value="MFS_trans_sf"/>
</dbReference>
<organism evidence="9 10">
    <name type="scientific">Dyella psychrodurans</name>
    <dbReference type="NCBI Taxonomy" id="1927960"/>
    <lineage>
        <taxon>Bacteria</taxon>
        <taxon>Pseudomonadati</taxon>
        <taxon>Pseudomonadota</taxon>
        <taxon>Gammaproteobacteria</taxon>
        <taxon>Lysobacterales</taxon>
        <taxon>Rhodanobacteraceae</taxon>
        <taxon>Dyella</taxon>
    </lineage>
</organism>
<feature type="transmembrane region" description="Helical" evidence="8">
    <location>
        <begin position="234"/>
        <end position="255"/>
    </location>
</feature>
<dbReference type="SUPFAM" id="SSF103473">
    <property type="entry name" value="MFS general substrate transporter"/>
    <property type="match status" value="1"/>
</dbReference>
<dbReference type="GO" id="GO:1904680">
    <property type="term" value="F:peptide transmembrane transporter activity"/>
    <property type="evidence" value="ECO:0007669"/>
    <property type="project" value="InterPro"/>
</dbReference>
<keyword evidence="5" id="KW-0653">Protein transport</keyword>
<evidence type="ECO:0000256" key="8">
    <source>
        <dbReference type="SAM" id="Phobius"/>
    </source>
</evidence>
<comment type="subcellular location">
    <subcellularLocation>
        <location evidence="1">Cell membrane</location>
        <topology evidence="1">Multi-pass membrane protein</topology>
    </subcellularLocation>
</comment>
<feature type="transmembrane region" description="Helical" evidence="8">
    <location>
        <begin position="262"/>
        <end position="282"/>
    </location>
</feature>
<feature type="transmembrane region" description="Helical" evidence="8">
    <location>
        <begin position="83"/>
        <end position="99"/>
    </location>
</feature>
<dbReference type="PANTHER" id="PTHR23517:SF15">
    <property type="entry name" value="PROTON-DEPENDENT OLIGOPEPTIDE FAMILY TRANSPORT PROTEIN"/>
    <property type="match status" value="1"/>
</dbReference>
<evidence type="ECO:0000313" key="10">
    <source>
        <dbReference type="Proteomes" id="UP000255334"/>
    </source>
</evidence>
<evidence type="ECO:0000256" key="2">
    <source>
        <dbReference type="ARBA" id="ARBA00022448"/>
    </source>
</evidence>
<keyword evidence="5" id="KW-0571">Peptide transport</keyword>
<feature type="transmembrane region" description="Helical" evidence="8">
    <location>
        <begin position="211"/>
        <end position="228"/>
    </location>
</feature>
<keyword evidence="10" id="KW-1185">Reference proteome</keyword>
<dbReference type="InterPro" id="IPR005279">
    <property type="entry name" value="Dipep/tripep_permease"/>
</dbReference>
<proteinExistence type="predicted"/>
<feature type="transmembrane region" description="Helical" evidence="8">
    <location>
        <begin position="347"/>
        <end position="368"/>
    </location>
</feature>
<dbReference type="EMBL" id="QRBF01000011">
    <property type="protein sequence ID" value="RDS80040.1"/>
    <property type="molecule type" value="Genomic_DNA"/>
</dbReference>
<accession>A0A370WVC4</accession>
<evidence type="ECO:0000256" key="1">
    <source>
        <dbReference type="ARBA" id="ARBA00004651"/>
    </source>
</evidence>
<dbReference type="Pfam" id="PF00854">
    <property type="entry name" value="PTR2"/>
    <property type="match status" value="1"/>
</dbReference>
<dbReference type="GO" id="GO:0015833">
    <property type="term" value="P:peptide transport"/>
    <property type="evidence" value="ECO:0007669"/>
    <property type="project" value="UniProtKB-KW"/>
</dbReference>
<keyword evidence="2" id="KW-0813">Transport</keyword>
<evidence type="ECO:0000256" key="6">
    <source>
        <dbReference type="ARBA" id="ARBA00022989"/>
    </source>
</evidence>
<dbReference type="CDD" id="cd17346">
    <property type="entry name" value="MFS_DtpA_like"/>
    <property type="match status" value="1"/>
</dbReference>
<dbReference type="AlphaFoldDB" id="A0A370WVC4"/>
<gene>
    <name evidence="9" type="ORF">DWU99_19940</name>
</gene>
<feature type="transmembrane region" description="Helical" evidence="8">
    <location>
        <begin position="461"/>
        <end position="479"/>
    </location>
</feature>
<feature type="transmembrane region" description="Helical" evidence="8">
    <location>
        <begin position="21"/>
        <end position="39"/>
    </location>
</feature>
<sequence>MLAAHRNHRLRPFLTVLLFEFWERCGYYGTAVLMVLFMIQQLGIRDTDASLIWGTFSALLFAAPAVGGWVGDRILGAKRSMRLGACVLALGYLLLTISGNSLPKMHLALGLIIVGSGLFKPNIANMVRRVYEDSPSTFDRVFTLYYMTNNIAASVFVLLTPWIKDRWGWHAAFAVCFVCMVIGLICYAYLARTLADMGSTADTQRLRGRSLAGVLGGCGLAVLVAAFVMQHDVMALACVYLGSAAVLGVFGYMIANGKRSERAGLIAAVFLVGEAMLFFVFYNQVGTSLTLFALRHVDWNQTLFGRHLFTWSPAQYAGINSLWVMVLSPPLAWVYRQLEKRGRDLHVAAKFAWGFVAVAAGFFVFGFSGHAAHDGKVSSWFMVAGYGFYSLGELLVAALGLAMMSRFVPARMGGFMMGAFFVAAGIAQYLGSVIANRANLVGGLVDANAGLAAYTRLFDDLGWLAVAGAIVAIALLPFLRRLSDVHERDRIDREKHEAEAEAPRLRAH</sequence>
<keyword evidence="7 8" id="KW-0472">Membrane</keyword>
<feature type="transmembrane region" description="Helical" evidence="8">
    <location>
        <begin position="169"/>
        <end position="190"/>
    </location>
</feature>
<keyword evidence="6 8" id="KW-1133">Transmembrane helix</keyword>
<dbReference type="NCBIfam" id="TIGR00924">
    <property type="entry name" value="yjdL_sub1_fam"/>
    <property type="match status" value="1"/>
</dbReference>
<evidence type="ECO:0000313" key="9">
    <source>
        <dbReference type="EMBL" id="RDS80040.1"/>
    </source>
</evidence>
<dbReference type="PANTHER" id="PTHR23517">
    <property type="entry name" value="RESISTANCE PROTEIN MDTM, PUTATIVE-RELATED-RELATED"/>
    <property type="match status" value="1"/>
</dbReference>
<feature type="transmembrane region" description="Helical" evidence="8">
    <location>
        <begin position="144"/>
        <end position="163"/>
    </location>
</feature>
<comment type="caution">
    <text evidence="9">The sequence shown here is derived from an EMBL/GenBank/DDBJ whole genome shotgun (WGS) entry which is preliminary data.</text>
</comment>
<reference evidence="9 10" key="1">
    <citation type="submission" date="2018-07" db="EMBL/GenBank/DDBJ databases">
        <title>Dyella monticola sp. nov. and Dyella psychrodurans sp. nov. isolated from monsoon evergreen broad-leaved forest soil of Dinghu Mountain, China.</title>
        <authorList>
            <person name="Gao Z."/>
            <person name="Qiu L."/>
        </authorList>
    </citation>
    <scope>NUCLEOTIDE SEQUENCE [LARGE SCALE GENOMIC DNA]</scope>
    <source>
        <strain evidence="9 10">4MSK11</strain>
    </source>
</reference>